<dbReference type="PANTHER" id="PTHR32182">
    <property type="entry name" value="DNA REPLICATION AND REPAIR PROTEIN RECF"/>
    <property type="match status" value="1"/>
</dbReference>
<comment type="caution">
    <text evidence="2">The sequence shown here is derived from an EMBL/GenBank/DDBJ whole genome shotgun (WGS) entry which is preliminary data.</text>
</comment>
<dbReference type="SUPFAM" id="SSF52540">
    <property type="entry name" value="P-loop containing nucleoside triphosphate hydrolases"/>
    <property type="match status" value="1"/>
</dbReference>
<dbReference type="Gene3D" id="3.40.50.300">
    <property type="entry name" value="P-loop containing nucleotide triphosphate hydrolases"/>
    <property type="match status" value="1"/>
</dbReference>
<accession>A0A7V8RHV1</accession>
<evidence type="ECO:0000259" key="1">
    <source>
        <dbReference type="Pfam" id="PF13304"/>
    </source>
</evidence>
<dbReference type="InterPro" id="IPR027417">
    <property type="entry name" value="P-loop_NTPase"/>
</dbReference>
<feature type="domain" description="ATPase AAA-type core" evidence="1">
    <location>
        <begin position="338"/>
        <end position="420"/>
    </location>
</feature>
<evidence type="ECO:0000313" key="3">
    <source>
        <dbReference type="Proteomes" id="UP000572407"/>
    </source>
</evidence>
<dbReference type="GO" id="GO:0006302">
    <property type="term" value="P:double-strand break repair"/>
    <property type="evidence" value="ECO:0007669"/>
    <property type="project" value="TreeGrafter"/>
</dbReference>
<proteinExistence type="predicted"/>
<dbReference type="PANTHER" id="PTHR32182:SF22">
    <property type="entry name" value="ATP-DEPENDENT ENDONUCLEASE, OLD FAMILY-RELATED"/>
    <property type="match status" value="1"/>
</dbReference>
<dbReference type="InterPro" id="IPR003959">
    <property type="entry name" value="ATPase_AAA_core"/>
</dbReference>
<sequence>MISKIEVDERVISLNLAPEGTPNIFDVDSISLIIGNNGSGKTSIFRKIIRQFLPSSRRDPYCCDIYLDNGKSLSFAEMRSKWGVIYYAPIQSGRRPHATRNFVDISPKWGESLSAFDLRPHADILAEFNISPKIYAVSRINVREVCKSLVDVLLVRPYPNKEDIPTSFMDIFPELFNLLDESRPIKSLMTLESITSIESMEAQEQHQLEQEKSKKKVIDDSAGKLYRRLASQATTEHKLFALLAVINHLIKNIRKNEKVIRFIIFDAMGLRDRWFLGDQPPRTAECLGDIESLEFFMKQRSAEIKLGSLAYSEIALEPFEDSSILKPSNLDRFFDVGFQNMSSGQFAVIAQLALISETVASYSKKGLKKILLLIDEGDAFLHLEWQRKYIEQLNRMLSSLKKREGIVSLQLIIATHSPLLATDIPKQFVCRMECLGESDAPSAFAAPLHTLLTHSFGAKTIGEFASAKIKSAVESIKSGHVSEIDRFVIESIDNPIIKAEVLNITNRHGGGN</sequence>
<dbReference type="EMBL" id="VDLV01000003">
    <property type="protein sequence ID" value="MBA1376796.1"/>
    <property type="molecule type" value="Genomic_DNA"/>
</dbReference>
<dbReference type="Proteomes" id="UP000572407">
    <property type="component" value="Unassembled WGS sequence"/>
</dbReference>
<dbReference type="AlphaFoldDB" id="A0A7V8RHV1"/>
<dbReference type="Pfam" id="PF13304">
    <property type="entry name" value="AAA_21"/>
    <property type="match status" value="1"/>
</dbReference>
<dbReference type="RefSeq" id="WP_181286728.1">
    <property type="nucleotide sequence ID" value="NZ_VDLV01000003.1"/>
</dbReference>
<reference evidence="2 3" key="1">
    <citation type="submission" date="2019-06" db="EMBL/GenBank/DDBJ databases">
        <title>Analysis of the biodiversity of Brassica napus bacterial endophytes for the selection of potential efficient biofertilizers for rapeseed crops.</title>
        <authorList>
            <person name="Jimenez-Gomez A."/>
            <person name="Saati-Santamaria Z."/>
            <person name="Menendez E."/>
            <person name="Rivas R."/>
            <person name="Mateos P.F."/>
            <person name="Velazquez E."/>
            <person name="Garcia-Fraile P."/>
        </authorList>
    </citation>
    <scope>NUCLEOTIDE SEQUENCE [LARGE SCALE GENOMIC DNA]</scope>
    <source>
        <strain evidence="2 3">CDVBN10</strain>
    </source>
</reference>
<organism evidence="2 3">
    <name type="scientific">Pseudomonas brassicacearum subsp. neoaurantiaca</name>
    <dbReference type="NCBI Taxonomy" id="494916"/>
    <lineage>
        <taxon>Bacteria</taxon>
        <taxon>Pseudomonadati</taxon>
        <taxon>Pseudomonadota</taxon>
        <taxon>Gammaproteobacteria</taxon>
        <taxon>Pseudomonadales</taxon>
        <taxon>Pseudomonadaceae</taxon>
        <taxon>Pseudomonas</taxon>
    </lineage>
</organism>
<name>A0A7V8RHV1_9PSED</name>
<protein>
    <recommendedName>
        <fullName evidence="1">ATPase AAA-type core domain-containing protein</fullName>
    </recommendedName>
</protein>
<gene>
    <name evidence="2" type="ORF">FHK92_03010</name>
</gene>
<dbReference type="GO" id="GO:0000731">
    <property type="term" value="P:DNA synthesis involved in DNA repair"/>
    <property type="evidence" value="ECO:0007669"/>
    <property type="project" value="TreeGrafter"/>
</dbReference>
<evidence type="ECO:0000313" key="2">
    <source>
        <dbReference type="EMBL" id="MBA1376796.1"/>
    </source>
</evidence>